<dbReference type="InterPro" id="IPR013083">
    <property type="entry name" value="Znf_RING/FYVE/PHD"/>
</dbReference>
<dbReference type="PROSITE" id="PS50089">
    <property type="entry name" value="ZF_RING_2"/>
    <property type="match status" value="1"/>
</dbReference>
<dbReference type="InterPro" id="IPR001841">
    <property type="entry name" value="Znf_RING"/>
</dbReference>
<dbReference type="GO" id="GO:0007265">
    <property type="term" value="P:Ras protein signal transduction"/>
    <property type="evidence" value="ECO:0007669"/>
    <property type="project" value="TreeGrafter"/>
</dbReference>
<feature type="domain" description="UBP-type" evidence="4">
    <location>
        <begin position="224"/>
        <end position="333"/>
    </location>
</feature>
<keyword evidence="1" id="KW-0862">Zinc</keyword>
<evidence type="ECO:0000313" key="6">
    <source>
        <dbReference type="Proteomes" id="UP000000702"/>
    </source>
</evidence>
<dbReference type="OMA" id="HSCAVQN"/>
<dbReference type="GO" id="GO:0061630">
    <property type="term" value="F:ubiquitin protein ligase activity"/>
    <property type="evidence" value="ECO:0007669"/>
    <property type="project" value="TreeGrafter"/>
</dbReference>
<dbReference type="Gene3D" id="3.30.40.10">
    <property type="entry name" value="Zinc/RING finger domain, C3HC4 (zinc finger)"/>
    <property type="match status" value="2"/>
</dbReference>
<dbReference type="PANTHER" id="PTHR24007">
    <property type="entry name" value="BRCA1-ASSOCIATED PROTEIN"/>
    <property type="match status" value="1"/>
</dbReference>
<proteinExistence type="predicted"/>
<evidence type="ECO:0000259" key="4">
    <source>
        <dbReference type="PROSITE" id="PS50271"/>
    </source>
</evidence>
<dbReference type="VEuPathDB" id="TriTrypDB:TcIL3000_0_19500"/>
<evidence type="ECO:0000313" key="5">
    <source>
        <dbReference type="EMBL" id="CCD17098.1"/>
    </source>
</evidence>
<evidence type="ECO:0000259" key="3">
    <source>
        <dbReference type="PROSITE" id="PS50089"/>
    </source>
</evidence>
<dbReference type="GO" id="GO:0008270">
    <property type="term" value="F:zinc ion binding"/>
    <property type="evidence" value="ECO:0007669"/>
    <property type="project" value="UniProtKB-KW"/>
</dbReference>
<reference evidence="6" key="1">
    <citation type="submission" date="2011-07" db="EMBL/GenBank/DDBJ databases">
        <title>Divergent evolution of antigenic variation in African trypanosomes.</title>
        <authorList>
            <person name="Jackson A.P."/>
            <person name="Berry A."/>
            <person name="Allison H.C."/>
            <person name="Burton P."/>
            <person name="Anderson J."/>
            <person name="Aslett M."/>
            <person name="Brown R."/>
            <person name="Corton N."/>
            <person name="Harris D."/>
            <person name="Hauser H."/>
            <person name="Gamble J."/>
            <person name="Gilderthorp R."/>
            <person name="McQuillan J."/>
            <person name="Quail M.A."/>
            <person name="Sanders M."/>
            <person name="Van Tonder A."/>
            <person name="Ginger M.L."/>
            <person name="Donelson J.E."/>
            <person name="Field M.C."/>
            <person name="Barry J.D."/>
            <person name="Berriman M."/>
            <person name="Hertz-Fowler C."/>
        </authorList>
    </citation>
    <scope>NUCLEOTIDE SEQUENCE [LARGE SCALE GENOMIC DNA]</scope>
    <source>
        <strain evidence="6">IL3000</strain>
    </source>
</reference>
<dbReference type="AlphaFoldDB" id="F9WIF1"/>
<dbReference type="SUPFAM" id="SSF57850">
    <property type="entry name" value="RING/U-box"/>
    <property type="match status" value="1"/>
</dbReference>
<dbReference type="Pfam" id="PF13639">
    <property type="entry name" value="zf-RING_2"/>
    <property type="match status" value="1"/>
</dbReference>
<dbReference type="PROSITE" id="PS50271">
    <property type="entry name" value="ZF_UBP"/>
    <property type="match status" value="1"/>
</dbReference>
<gene>
    <name evidence="5" type="ORF">TCIL3000_0_19500</name>
</gene>
<name>F9WIF1_TRYCI</name>
<dbReference type="EMBL" id="CAEQ01002581">
    <property type="protein sequence ID" value="CCD17098.1"/>
    <property type="molecule type" value="Genomic_DNA"/>
</dbReference>
<dbReference type="InterPro" id="IPR001607">
    <property type="entry name" value="Znf_UBP"/>
</dbReference>
<dbReference type="CDD" id="cd16448">
    <property type="entry name" value="RING-H2"/>
    <property type="match status" value="1"/>
</dbReference>
<reference evidence="5 6" key="2">
    <citation type="journal article" date="2012" name="Proc. Natl. Acad. Sci. U.S.A.">
        <title>Antigenic diversity is generated by distinct evolutionary mechanisms in African trypanosome species.</title>
        <authorList>
            <person name="Jackson A.P."/>
            <person name="Berry A."/>
            <person name="Aslett M."/>
            <person name="Allison H.C."/>
            <person name="Burton P."/>
            <person name="Vavrova-Anderson J."/>
            <person name="Brown R."/>
            <person name="Browne H."/>
            <person name="Corton N."/>
            <person name="Hauser H."/>
            <person name="Gamble J."/>
            <person name="Gilderthorp R."/>
            <person name="Marcello L."/>
            <person name="McQuillan J."/>
            <person name="Otto T.D."/>
            <person name="Quail M.A."/>
            <person name="Sanders M.J."/>
            <person name="van Tonder A."/>
            <person name="Ginger M.L."/>
            <person name="Field M.C."/>
            <person name="Barry J.D."/>
            <person name="Hertz-Fowler C."/>
            <person name="Berriman M."/>
        </authorList>
    </citation>
    <scope>NUCLEOTIDE SEQUENCE [LARGE SCALE GENOMIC DNA]</scope>
    <source>
        <strain evidence="5 6">IL3000</strain>
    </source>
</reference>
<keyword evidence="1" id="KW-0479">Metal-binding</keyword>
<keyword evidence="6" id="KW-1185">Reference proteome</keyword>
<feature type="domain" description="RING-type" evidence="3">
    <location>
        <begin position="205"/>
        <end position="247"/>
    </location>
</feature>
<evidence type="ECO:0000256" key="1">
    <source>
        <dbReference type="PROSITE-ProRule" id="PRU00502"/>
    </source>
</evidence>
<dbReference type="GO" id="GO:0005737">
    <property type="term" value="C:cytoplasm"/>
    <property type="evidence" value="ECO:0007669"/>
    <property type="project" value="TreeGrafter"/>
</dbReference>
<comment type="caution">
    <text evidence="5">The sequence shown here is derived from an EMBL/GenBank/DDBJ whole genome shotgun (WGS) entry which is preliminary data.</text>
</comment>
<keyword evidence="1" id="KW-0863">Zinc-finger</keyword>
<dbReference type="SMART" id="SM00184">
    <property type="entry name" value="RING"/>
    <property type="match status" value="1"/>
</dbReference>
<dbReference type="SMART" id="SM00290">
    <property type="entry name" value="ZnF_UBP"/>
    <property type="match status" value="1"/>
</dbReference>
<feature type="coiled-coil region" evidence="2">
    <location>
        <begin position="477"/>
        <end position="522"/>
    </location>
</feature>
<dbReference type="Pfam" id="PF02148">
    <property type="entry name" value="zf-UBP"/>
    <property type="match status" value="1"/>
</dbReference>
<evidence type="ECO:0000256" key="2">
    <source>
        <dbReference type="SAM" id="Coils"/>
    </source>
</evidence>
<organism evidence="5 6">
    <name type="scientific">Trypanosoma congolense (strain IL3000)</name>
    <dbReference type="NCBI Taxonomy" id="1068625"/>
    <lineage>
        <taxon>Eukaryota</taxon>
        <taxon>Discoba</taxon>
        <taxon>Euglenozoa</taxon>
        <taxon>Kinetoplastea</taxon>
        <taxon>Metakinetoplastina</taxon>
        <taxon>Trypanosomatida</taxon>
        <taxon>Trypanosomatidae</taxon>
        <taxon>Trypanosoma</taxon>
        <taxon>Nannomonas</taxon>
    </lineage>
</organism>
<dbReference type="PANTHER" id="PTHR24007:SF7">
    <property type="entry name" value="BRCA1-ASSOCIATED PROTEIN"/>
    <property type="match status" value="1"/>
</dbReference>
<dbReference type="Proteomes" id="UP000000702">
    <property type="component" value="Unassembled WGS sequence"/>
</dbReference>
<sequence length="524" mass="57921">MPCDGEPDVVVSFDPEGSVVVGLLYERASPTPWVLLPMISIGVPLKHVLHDLAAGSLSQQELLAKPLADVSDCAGTYVEGVRVARVGHVPARNGAYCLLLQFATCGAAQQMRKLLLHASWVDGAASTPEFVRPTATIRRAEAIASARIPCCDTGGCGEDICLRVLCSVSRGSDGGSSRDLRAPSKCAFGSGTLRSAPLAPLEELCPICHEEIASGRPCVVTMCCHVFHLACLNKHLEDVSSQCPLCRFSMSSLETKCNACGTCQDLWTCLVCGWVGCGQGRHNDGLRHFEDTGHSCAVQNSTSRIWNYRACTFVHHQLAIELGHEDDAKAARAASVEQDATTVCGRPGCTDHKLTASSYWRSRWWWDEKDEEAALEVNSEYVREYYLRVMDQLMQEQARHFEGRFVGKGNNPCVSLEARRKLVSAEQRGRRSIVSDYIAGVRCIVLRDRMLVNRFVKLELLQRKSLYDELVLQSHIIQGLNAQISRVRANIDKAKRRGVQQEAAKEEELVVLRERLDRLLESLE</sequence>
<protein>
    <submittedName>
        <fullName evidence="5">WGS project CAEQ00000000 data, annotated contig 780</fullName>
    </submittedName>
</protein>
<dbReference type="GO" id="GO:0016567">
    <property type="term" value="P:protein ubiquitination"/>
    <property type="evidence" value="ECO:0007669"/>
    <property type="project" value="TreeGrafter"/>
</dbReference>
<accession>F9WIF1</accession>
<keyword evidence="2" id="KW-0175">Coiled coil</keyword>